<dbReference type="InterPro" id="IPR000836">
    <property type="entry name" value="PRTase_dom"/>
</dbReference>
<protein>
    <recommendedName>
        <fullName evidence="17">Uridine kinase</fullName>
        <ecNumber evidence="17">2.7.1.48</ecNumber>
    </recommendedName>
</protein>
<dbReference type="FunFam" id="3.40.50.300:FF:000200">
    <property type="entry name" value="Uridine-cytidine kinase"/>
    <property type="match status" value="1"/>
</dbReference>
<comment type="catalytic activity">
    <reaction evidence="13 17">
        <text>cytidine + ATP = CMP + ADP + H(+)</text>
        <dbReference type="Rhea" id="RHEA:24674"/>
        <dbReference type="ChEBI" id="CHEBI:15378"/>
        <dbReference type="ChEBI" id="CHEBI:17562"/>
        <dbReference type="ChEBI" id="CHEBI:30616"/>
        <dbReference type="ChEBI" id="CHEBI:60377"/>
        <dbReference type="ChEBI" id="CHEBI:456216"/>
        <dbReference type="EC" id="2.7.1.48"/>
    </reaction>
</comment>
<dbReference type="GO" id="GO:0004849">
    <property type="term" value="F:uridine kinase activity"/>
    <property type="evidence" value="ECO:0007669"/>
    <property type="project" value="UniProtKB-EC"/>
</dbReference>
<dbReference type="InterPro" id="IPR000764">
    <property type="entry name" value="Uridine_kinase-like"/>
</dbReference>
<dbReference type="Pfam" id="PF00485">
    <property type="entry name" value="PRK"/>
    <property type="match status" value="1"/>
</dbReference>
<evidence type="ECO:0000256" key="6">
    <source>
        <dbReference type="ARBA" id="ARBA00022553"/>
    </source>
</evidence>
<comment type="subcellular location">
    <subcellularLocation>
        <location evidence="2">Cytoplasm</location>
    </subcellularLocation>
    <subcellularLocation>
        <location evidence="1">Nucleus</location>
    </subcellularLocation>
</comment>
<keyword evidence="9 17" id="KW-0418">Kinase</keyword>
<accession>A0A834R7I0</accession>
<keyword evidence="12" id="KW-0539">Nucleus</keyword>
<evidence type="ECO:0000256" key="16">
    <source>
        <dbReference type="ARBA" id="ARBA00065923"/>
    </source>
</evidence>
<keyword evidence="5" id="KW-0963">Cytoplasm</keyword>
<dbReference type="OrthoDB" id="10257085at2759"/>
<evidence type="ECO:0000256" key="1">
    <source>
        <dbReference type="ARBA" id="ARBA00004123"/>
    </source>
</evidence>
<dbReference type="NCBIfam" id="NF004018">
    <property type="entry name" value="PRK05480.1"/>
    <property type="match status" value="1"/>
</dbReference>
<evidence type="ECO:0000313" key="21">
    <source>
        <dbReference type="EnsemblMetazoa" id="KAF7491283.1"/>
    </source>
</evidence>
<feature type="domain" description="Phosphoribosyltransferase" evidence="19">
    <location>
        <begin position="326"/>
        <end position="528"/>
    </location>
</feature>
<dbReference type="GO" id="GO:0005634">
    <property type="term" value="C:nucleus"/>
    <property type="evidence" value="ECO:0007669"/>
    <property type="project" value="UniProtKB-SubCell"/>
</dbReference>
<dbReference type="GO" id="GO:0044206">
    <property type="term" value="P:UMP salvage"/>
    <property type="evidence" value="ECO:0007669"/>
    <property type="project" value="UniProtKB-UniPathway"/>
</dbReference>
<evidence type="ECO:0000256" key="17">
    <source>
        <dbReference type="RuleBase" id="RU003825"/>
    </source>
</evidence>
<proteinExistence type="inferred from homology"/>
<dbReference type="Gene3D" id="3.40.50.300">
    <property type="entry name" value="P-loop containing nucleotide triphosphate hydrolases"/>
    <property type="match status" value="1"/>
</dbReference>
<organism evidence="20">
    <name type="scientific">Sarcoptes scabiei</name>
    <name type="common">Itch mite</name>
    <name type="synonym">Acarus scabiei</name>
    <dbReference type="NCBI Taxonomy" id="52283"/>
    <lineage>
        <taxon>Eukaryota</taxon>
        <taxon>Metazoa</taxon>
        <taxon>Ecdysozoa</taxon>
        <taxon>Arthropoda</taxon>
        <taxon>Chelicerata</taxon>
        <taxon>Arachnida</taxon>
        <taxon>Acari</taxon>
        <taxon>Acariformes</taxon>
        <taxon>Sarcoptiformes</taxon>
        <taxon>Astigmata</taxon>
        <taxon>Psoroptidia</taxon>
        <taxon>Sarcoptoidea</taxon>
        <taxon>Sarcoptidae</taxon>
        <taxon>Sarcoptinae</taxon>
        <taxon>Sarcoptes</taxon>
    </lineage>
</organism>
<dbReference type="Gene3D" id="3.40.50.2020">
    <property type="match status" value="1"/>
</dbReference>
<dbReference type="CDD" id="cd02023">
    <property type="entry name" value="UMPK"/>
    <property type="match status" value="1"/>
</dbReference>
<name>A0A834R7I0_SARSC</name>
<dbReference type="InterPro" id="IPR027417">
    <property type="entry name" value="P-loop_NTPase"/>
</dbReference>
<evidence type="ECO:0000256" key="12">
    <source>
        <dbReference type="ARBA" id="ARBA00023242"/>
    </source>
</evidence>
<reference evidence="20" key="2">
    <citation type="submission" date="2020-01" db="EMBL/GenBank/DDBJ databases">
        <authorList>
            <person name="Korhonen P.K.K."/>
            <person name="Guangxu M.G."/>
            <person name="Wang T.W."/>
            <person name="Stroehlein A.J.S."/>
            <person name="Young N.D."/>
            <person name="Ang C.-S.A."/>
            <person name="Fernando D.W.F."/>
            <person name="Lu H.L."/>
            <person name="Taylor S.T."/>
            <person name="Ehtesham M.E.M."/>
            <person name="Najaraj S.H.N."/>
            <person name="Harsha G.H.G."/>
            <person name="Madugundu A.M."/>
            <person name="Renuse S.R."/>
            <person name="Holt D.H."/>
            <person name="Pandey A.P."/>
            <person name="Papenfuss A.P."/>
            <person name="Gasser R.B.G."/>
            <person name="Fischer K.F."/>
        </authorList>
    </citation>
    <scope>NUCLEOTIDE SEQUENCE</scope>
    <source>
        <strain evidence="20">SSS_KF_BRIS2020</strain>
    </source>
</reference>
<evidence type="ECO:0000256" key="10">
    <source>
        <dbReference type="ARBA" id="ARBA00022840"/>
    </source>
</evidence>
<dbReference type="Pfam" id="PF14681">
    <property type="entry name" value="UPRTase"/>
    <property type="match status" value="1"/>
</dbReference>
<dbReference type="SUPFAM" id="SSF53271">
    <property type="entry name" value="PRTase-like"/>
    <property type="match status" value="1"/>
</dbReference>
<keyword evidence="6" id="KW-0597">Phosphoprotein</keyword>
<evidence type="ECO:0000313" key="20">
    <source>
        <dbReference type="EMBL" id="KAF7491283.1"/>
    </source>
</evidence>
<dbReference type="InterPro" id="IPR006083">
    <property type="entry name" value="PRK/URK"/>
</dbReference>
<dbReference type="AlphaFoldDB" id="A0A834R7I0"/>
<evidence type="ECO:0000313" key="22">
    <source>
        <dbReference type="Proteomes" id="UP000070412"/>
    </source>
</evidence>
<dbReference type="UniPathway" id="UPA00574">
    <property type="reaction ID" value="UER00637"/>
</dbReference>
<evidence type="ECO:0000256" key="5">
    <source>
        <dbReference type="ARBA" id="ARBA00022490"/>
    </source>
</evidence>
<comment type="similarity">
    <text evidence="4 17">Belongs to the uridine kinase family.</text>
</comment>
<dbReference type="EC" id="2.7.1.48" evidence="17"/>
<comment type="pathway">
    <text evidence="3 17">Pyrimidine metabolism; UMP biosynthesis via salvage pathway; UMP from uridine: step 1/1.</text>
</comment>
<dbReference type="GO" id="GO:0044211">
    <property type="term" value="P:CTP salvage"/>
    <property type="evidence" value="ECO:0007669"/>
    <property type="project" value="UniProtKB-UniPathway"/>
</dbReference>
<dbReference type="PANTHER" id="PTHR10285">
    <property type="entry name" value="URIDINE KINASE"/>
    <property type="match status" value="1"/>
</dbReference>
<evidence type="ECO:0000259" key="19">
    <source>
        <dbReference type="Pfam" id="PF14681"/>
    </source>
</evidence>
<keyword evidence="11" id="KW-0832">Ubl conjugation</keyword>
<dbReference type="Proteomes" id="UP000070412">
    <property type="component" value="Unassembled WGS sequence"/>
</dbReference>
<keyword evidence="8 17" id="KW-0547">Nucleotide-binding</keyword>
<dbReference type="EMBL" id="WVUK01000060">
    <property type="protein sequence ID" value="KAF7491283.1"/>
    <property type="molecule type" value="Genomic_DNA"/>
</dbReference>
<keyword evidence="7 17" id="KW-0808">Transferase</keyword>
<dbReference type="GO" id="GO:0005524">
    <property type="term" value="F:ATP binding"/>
    <property type="evidence" value="ECO:0007669"/>
    <property type="project" value="UniProtKB-KW"/>
</dbReference>
<comment type="pathway">
    <text evidence="17">Pyrimidine metabolism; CTP biosynthesis via salvage pathway; CTP from cytidine: step 1/3.</text>
</comment>
<evidence type="ECO:0000259" key="18">
    <source>
        <dbReference type="Pfam" id="PF00485"/>
    </source>
</evidence>
<reference evidence="22" key="1">
    <citation type="journal article" date="2020" name="PLoS Negl. Trop. Dis.">
        <title>High-quality nuclear genome for Sarcoptes scabiei-A critical resource for a neglected parasite.</title>
        <authorList>
            <person name="Korhonen P.K."/>
            <person name="Gasser R.B."/>
            <person name="Ma G."/>
            <person name="Wang T."/>
            <person name="Stroehlein A.J."/>
            <person name="Young N.D."/>
            <person name="Ang C.S."/>
            <person name="Fernando D.D."/>
            <person name="Lu H.C."/>
            <person name="Taylor S."/>
            <person name="Reynolds S.L."/>
            <person name="Mofiz E."/>
            <person name="Najaraj S.H."/>
            <person name="Gowda H."/>
            <person name="Madugundu A."/>
            <person name="Renuse S."/>
            <person name="Holt D."/>
            <person name="Pandey A."/>
            <person name="Papenfuss A.T."/>
            <person name="Fischer K."/>
        </authorList>
    </citation>
    <scope>NUCLEOTIDE SEQUENCE [LARGE SCALE GENOMIC DNA]</scope>
</reference>
<evidence type="ECO:0000256" key="13">
    <source>
        <dbReference type="ARBA" id="ARBA00047436"/>
    </source>
</evidence>
<keyword evidence="22" id="KW-1185">Reference proteome</keyword>
<dbReference type="FunFam" id="3.40.50.2020:FF:000010">
    <property type="entry name" value="Uridine-cytidine kinase"/>
    <property type="match status" value="1"/>
</dbReference>
<evidence type="ECO:0000256" key="4">
    <source>
        <dbReference type="ARBA" id="ARBA00005408"/>
    </source>
</evidence>
<dbReference type="PRINTS" id="PR00988">
    <property type="entry name" value="URIDINKINASE"/>
</dbReference>
<evidence type="ECO:0000256" key="14">
    <source>
        <dbReference type="ARBA" id="ARBA00048909"/>
    </source>
</evidence>
<dbReference type="SUPFAM" id="SSF52540">
    <property type="entry name" value="P-loop containing nucleoside triphosphate hydrolases"/>
    <property type="match status" value="1"/>
</dbReference>
<gene>
    <name evidence="20" type="ORF">SSS_1403</name>
</gene>
<evidence type="ECO:0000256" key="9">
    <source>
        <dbReference type="ARBA" id="ARBA00022777"/>
    </source>
</evidence>
<dbReference type="UniPathway" id="UPA00579">
    <property type="reaction ID" value="UER00640"/>
</dbReference>
<evidence type="ECO:0000256" key="2">
    <source>
        <dbReference type="ARBA" id="ARBA00004496"/>
    </source>
</evidence>
<evidence type="ECO:0000256" key="3">
    <source>
        <dbReference type="ARBA" id="ARBA00004690"/>
    </source>
</evidence>
<dbReference type="CDD" id="cd06223">
    <property type="entry name" value="PRTases_typeI"/>
    <property type="match status" value="1"/>
</dbReference>
<comment type="function">
    <text evidence="15">May contribute to UTP accumulation needed for blast transformation and proliferation.</text>
</comment>
<reference evidence="21" key="3">
    <citation type="submission" date="2022-06" db="UniProtKB">
        <authorList>
            <consortium name="EnsemblMetazoa"/>
        </authorList>
    </citation>
    <scope>IDENTIFICATION</scope>
</reference>
<evidence type="ECO:0000256" key="7">
    <source>
        <dbReference type="ARBA" id="ARBA00022679"/>
    </source>
</evidence>
<evidence type="ECO:0000256" key="11">
    <source>
        <dbReference type="ARBA" id="ARBA00022843"/>
    </source>
</evidence>
<sequence length="532" mass="61436">MSDCDDEQRSIIEIDNELPPDLLLTHRPYSPILFANSFENECDSIFRGQWKFQKNFTTFHKHFKTDRVLRTSKRTIYTAGRPPWFDAQGQSKESFLIGICGGSASGKTTVAKKIIEALDIPWVTLLSMDCFYKVLDQEQQEMARRNEFNFDHPDAFDFELLIETLRKLKEGKRVDVPTYNFVTHSREKMTKTMYGASVIICEGILIFAKKELVDMMDMKVFIETDSDIRLARRLQRDITERGRDLEGVVKQYNQFVKPMFDFYIQPSMVHADIIVPRGGENRVAIDLIVQHVHTQLQSKGLKIRSKLIKLNQNMPLPSSLKILPLTPQIRGMHTIIREKYCSRDEFIFYSRRLMRLLLEFTLSFCPFEPVQVQTQQDIEYAGKMMSCDNICGISILQAGETMEHALCDVLKTVQIGKILIKTNQMTQEPELYYLRLPDDIKDMRVILMDATVASGAAAMMAIRVLLDHDVPEEHIFLSSMIMAMTGIQTIAYAFPKVLMMTTEVDPEVNTKYYIRPGIGNYGDRYYGTDDYD</sequence>
<dbReference type="EnsemblMetazoa" id="SSS_1403s_mrna">
    <property type="protein sequence ID" value="KAF7491283.1"/>
    <property type="gene ID" value="SSS_1403"/>
</dbReference>
<feature type="domain" description="Phosphoribulokinase/uridine kinase" evidence="18">
    <location>
        <begin position="96"/>
        <end position="283"/>
    </location>
</feature>
<dbReference type="GO" id="GO:0005737">
    <property type="term" value="C:cytoplasm"/>
    <property type="evidence" value="ECO:0007669"/>
    <property type="project" value="UniProtKB-SubCell"/>
</dbReference>
<keyword evidence="10 17" id="KW-0067">ATP-binding</keyword>
<evidence type="ECO:0000256" key="8">
    <source>
        <dbReference type="ARBA" id="ARBA00022741"/>
    </source>
</evidence>
<comment type="subunit">
    <text evidence="16">Interacts with RNF19B.</text>
</comment>
<comment type="catalytic activity">
    <reaction evidence="14 17">
        <text>uridine + ATP = UMP + ADP + H(+)</text>
        <dbReference type="Rhea" id="RHEA:16825"/>
        <dbReference type="ChEBI" id="CHEBI:15378"/>
        <dbReference type="ChEBI" id="CHEBI:16704"/>
        <dbReference type="ChEBI" id="CHEBI:30616"/>
        <dbReference type="ChEBI" id="CHEBI:57865"/>
        <dbReference type="ChEBI" id="CHEBI:456216"/>
        <dbReference type="EC" id="2.7.1.48"/>
    </reaction>
</comment>
<dbReference type="InterPro" id="IPR029057">
    <property type="entry name" value="PRTase-like"/>
</dbReference>
<dbReference type="NCBIfam" id="TIGR00235">
    <property type="entry name" value="udk"/>
    <property type="match status" value="1"/>
</dbReference>
<evidence type="ECO:0000256" key="15">
    <source>
        <dbReference type="ARBA" id="ARBA00056790"/>
    </source>
</evidence>